<keyword evidence="3" id="KW-1185">Reference proteome</keyword>
<sequence length="154" mass="16850">MNPPNHNSDRDDYSDETDPDPPETCGRLSMSATHAASLPSSSKRSPYASKPLSTSTPVSPYRSSSAADLARASNSAASTNTKDLNKEASTSKVPQAVVAKLKKGQYFVDKVLAKGFQVPTYLPKIHKWCYLFLWVNREETWEPVGGLTCKDLNV</sequence>
<evidence type="ECO:0000256" key="1">
    <source>
        <dbReference type="SAM" id="MobiDB-lite"/>
    </source>
</evidence>
<protein>
    <submittedName>
        <fullName evidence="2">Uncharacterized protein</fullName>
    </submittedName>
</protein>
<feature type="compositionally biased region" description="Polar residues" evidence="1">
    <location>
        <begin position="51"/>
        <end position="62"/>
    </location>
</feature>
<accession>A0A1E1KW74</accession>
<dbReference type="AlphaFoldDB" id="A0A1E1KW74"/>
<organism evidence="2 3">
    <name type="scientific">Rhynchosporium agropyri</name>
    <dbReference type="NCBI Taxonomy" id="914238"/>
    <lineage>
        <taxon>Eukaryota</taxon>
        <taxon>Fungi</taxon>
        <taxon>Dikarya</taxon>
        <taxon>Ascomycota</taxon>
        <taxon>Pezizomycotina</taxon>
        <taxon>Leotiomycetes</taxon>
        <taxon>Helotiales</taxon>
        <taxon>Ploettnerulaceae</taxon>
        <taxon>Rhynchosporium</taxon>
    </lineage>
</organism>
<proteinExistence type="predicted"/>
<feature type="compositionally biased region" description="Low complexity" evidence="1">
    <location>
        <begin position="63"/>
        <end position="81"/>
    </location>
</feature>
<feature type="compositionally biased region" description="Polar residues" evidence="1">
    <location>
        <begin position="30"/>
        <end position="44"/>
    </location>
</feature>
<evidence type="ECO:0000313" key="2">
    <source>
        <dbReference type="EMBL" id="CZT01262.1"/>
    </source>
</evidence>
<gene>
    <name evidence="2" type="ORF">RAG0_09000</name>
</gene>
<reference evidence="3" key="1">
    <citation type="submission" date="2016-03" db="EMBL/GenBank/DDBJ databases">
        <authorList>
            <person name="Guldener U."/>
        </authorList>
    </citation>
    <scope>NUCLEOTIDE SEQUENCE [LARGE SCALE GENOMIC DNA]</scope>
    <source>
        <strain evidence="3">04CH-RAC-A.6.1</strain>
    </source>
</reference>
<evidence type="ECO:0000313" key="3">
    <source>
        <dbReference type="Proteomes" id="UP000178912"/>
    </source>
</evidence>
<dbReference type="Proteomes" id="UP000178912">
    <property type="component" value="Unassembled WGS sequence"/>
</dbReference>
<feature type="region of interest" description="Disordered" evidence="1">
    <location>
        <begin position="1"/>
        <end position="94"/>
    </location>
</feature>
<feature type="compositionally biased region" description="Acidic residues" evidence="1">
    <location>
        <begin position="12"/>
        <end position="21"/>
    </location>
</feature>
<name>A0A1E1KW74_9HELO</name>
<dbReference type="EMBL" id="FJUX01000050">
    <property type="protein sequence ID" value="CZT01262.1"/>
    <property type="molecule type" value="Genomic_DNA"/>
</dbReference>